<sequence>MSEADRPGSGWIRRLASIVMRHRRDASAILVTAVLGMALEAVGPLLLRLGVNDAVAGETGRIPWLVTAMVALALIQFGAEAARRFVSGRLALSVQHALRAAIFASVQRLDGARQDTLRTGQVISRANSDLQQIQVMLSMIPIPIGAVALFVVALAAMLWLSPFLTIVALTIVPAFVWISVRSRQRLYPATWSARQQAAEVAGHVERTVSGVRVVRGFGQESRETARFTHAASRLYGEWTRAARFHARPIAALTTLPALGQIGVLAVGGWLALRGDIDLGTFLAFAGYLAMLVVPARLLANFLVIAQQARAGAERVFEIVDSQPAVTEAPDAVDVPDGPLAVEFEDVDFGYRRSDPVLNKLSLTLRPGETLALVGGAGSGKSTVSLLLPRFYDVQSGAIRLGPPGRTADIRGYRLESLRTAMDIVFEEAFLFSASIRDNIAYGRPEASDLEILSAAKAAQAHEFISRLPDSYDTVVGERGHTLSGGQRQRIALARALLSTSRLVILDDATSAVDTTTEAAIHESLRTITATRTTLLIAHRRATLELADRIAVLDEGRIIDMGTQAELRRRCPQFVALFTEPAERHPPAGGPEAEARREHPPSLWPDTAAPKDEHAAVEAPALRRAVAALPPADERPGVDEAPLLRPCLDFGLPVLLRPVRRGLLAGLSLVALGTLAAVSLPLLIQHGVDAGVGNGSGPVLIGSVVVALITVILNWFVLGAQVMVTRRSGERMLFDLRVRVYAQLQRLGLNFYERERGGEIMTRVANDIDAMADFLQSGVLIAVVSVVTMLALAITMLAVDPSLALTTFAVLPLVALATIVFWRLSTRWYLEARRRIGKVNASLLENISGLRLSQSAGRASDQIKEFARLSDHYRLSRVRTHLHSAIYYPWLTLCGELAKVAVLAVGATRVAEGSLSPGVLIAFFLFVSQFFSPVQQLSLVLDSYYQARVGLLRTQELLRLPADEADRTAGTVQPPARFRGEIELRKVTHQYPGTSHPAVEDISLRILPGQTVALVGATGAGKSTLVKLLVRLYEPAPGTILVDGVDIRCYSSERYRQRIGYVPQEPYLFEGDVAENIRYGAPEATDARVEAAAREVGALNAVATLPRGFRQEVGEGGRRLSMGQRQLIALARAALVDPGLLILDEATAALDPTSERLVRDARRRLTAKRTTVLVAHRLSTAAEADVIAVLDAGRVVEHGHHDELLQKEGAYARLWSHHSQHAGQDRSDPLAADPHG</sequence>
<evidence type="ECO:0000256" key="3">
    <source>
        <dbReference type="ARBA" id="ARBA00022475"/>
    </source>
</evidence>
<dbReference type="InterPro" id="IPR039421">
    <property type="entry name" value="Type_1_exporter"/>
</dbReference>
<dbReference type="RefSeq" id="WP_132816399.1">
    <property type="nucleotide sequence ID" value="NZ_SMKI01000023.1"/>
</dbReference>
<organism evidence="14 15">
    <name type="scientific">Streptomyces hainanensis</name>
    <dbReference type="NCBI Taxonomy" id="402648"/>
    <lineage>
        <taxon>Bacteria</taxon>
        <taxon>Bacillati</taxon>
        <taxon>Actinomycetota</taxon>
        <taxon>Actinomycetes</taxon>
        <taxon>Kitasatosporales</taxon>
        <taxon>Streptomycetaceae</taxon>
        <taxon>Streptomyces</taxon>
    </lineage>
</organism>
<feature type="transmembrane region" description="Helical" evidence="11">
    <location>
        <begin position="778"/>
        <end position="798"/>
    </location>
</feature>
<keyword evidence="6 14" id="KW-0067">ATP-binding</keyword>
<protein>
    <submittedName>
        <fullName evidence="14">ABC transporter ATP-binding protein</fullName>
    </submittedName>
</protein>
<comment type="subcellular location">
    <subcellularLocation>
        <location evidence="1">Cell membrane</location>
        <topology evidence="1">Multi-pass membrane protein</topology>
    </subcellularLocation>
</comment>
<dbReference type="SUPFAM" id="SSF52540">
    <property type="entry name" value="P-loop containing nucleoside triphosphate hydrolases"/>
    <property type="match status" value="2"/>
</dbReference>
<dbReference type="FunFam" id="3.40.50.300:FF:000299">
    <property type="entry name" value="ABC transporter ATP-binding protein/permease"/>
    <property type="match status" value="2"/>
</dbReference>
<keyword evidence="5" id="KW-0547">Nucleotide-binding</keyword>
<evidence type="ECO:0000256" key="4">
    <source>
        <dbReference type="ARBA" id="ARBA00022692"/>
    </source>
</evidence>
<feature type="transmembrane region" description="Helical" evidence="11">
    <location>
        <begin position="28"/>
        <end position="50"/>
    </location>
</feature>
<dbReference type="Pfam" id="PF00664">
    <property type="entry name" value="ABC_membrane"/>
    <property type="match status" value="2"/>
</dbReference>
<feature type="domain" description="ABC transporter" evidence="12">
    <location>
        <begin position="981"/>
        <end position="1216"/>
    </location>
</feature>
<dbReference type="InterPro" id="IPR036640">
    <property type="entry name" value="ABC1_TM_sf"/>
</dbReference>
<evidence type="ECO:0000256" key="7">
    <source>
        <dbReference type="ARBA" id="ARBA00022989"/>
    </source>
</evidence>
<evidence type="ECO:0000256" key="10">
    <source>
        <dbReference type="SAM" id="MobiDB-lite"/>
    </source>
</evidence>
<name>A0A4R4TLV2_9ACTN</name>
<evidence type="ECO:0000259" key="12">
    <source>
        <dbReference type="PROSITE" id="PS50893"/>
    </source>
</evidence>
<evidence type="ECO:0000313" key="15">
    <source>
        <dbReference type="Proteomes" id="UP000295345"/>
    </source>
</evidence>
<evidence type="ECO:0000256" key="11">
    <source>
        <dbReference type="SAM" id="Phobius"/>
    </source>
</evidence>
<evidence type="ECO:0000256" key="2">
    <source>
        <dbReference type="ARBA" id="ARBA00022448"/>
    </source>
</evidence>
<dbReference type="SMART" id="SM00382">
    <property type="entry name" value="AAA"/>
    <property type="match status" value="2"/>
</dbReference>
<feature type="region of interest" description="Disordered" evidence="10">
    <location>
        <begin position="580"/>
        <end position="608"/>
    </location>
</feature>
<feature type="transmembrane region" description="Helical" evidence="11">
    <location>
        <begin position="278"/>
        <end position="299"/>
    </location>
</feature>
<dbReference type="PROSITE" id="PS50893">
    <property type="entry name" value="ABC_TRANSPORTER_2"/>
    <property type="match status" value="2"/>
</dbReference>
<feature type="transmembrane region" description="Helical" evidence="11">
    <location>
        <begin position="135"/>
        <end position="157"/>
    </location>
</feature>
<keyword evidence="15" id="KW-1185">Reference proteome</keyword>
<evidence type="ECO:0000256" key="1">
    <source>
        <dbReference type="ARBA" id="ARBA00004651"/>
    </source>
</evidence>
<dbReference type="EMBL" id="SMKI01000023">
    <property type="protein sequence ID" value="TDC79028.1"/>
    <property type="molecule type" value="Genomic_DNA"/>
</dbReference>
<feature type="compositionally biased region" description="Basic and acidic residues" evidence="10">
    <location>
        <begin position="1222"/>
        <end position="1235"/>
    </location>
</feature>
<feature type="region of interest" description="Disordered" evidence="10">
    <location>
        <begin position="1215"/>
        <end position="1235"/>
    </location>
</feature>
<comment type="caution">
    <text evidence="14">The sequence shown here is derived from an EMBL/GenBank/DDBJ whole genome shotgun (WGS) entry which is preliminary data.</text>
</comment>
<dbReference type="Gene3D" id="1.20.1560.10">
    <property type="entry name" value="ABC transporter type 1, transmembrane domain"/>
    <property type="match status" value="2"/>
</dbReference>
<keyword evidence="7 11" id="KW-1133">Transmembrane helix</keyword>
<keyword evidence="8 11" id="KW-0472">Membrane</keyword>
<feature type="domain" description="ABC transporter" evidence="12">
    <location>
        <begin position="341"/>
        <end position="579"/>
    </location>
</feature>
<dbReference type="Gene3D" id="3.40.50.300">
    <property type="entry name" value="P-loop containing nucleotide triphosphate hydrolases"/>
    <property type="match status" value="2"/>
</dbReference>
<dbReference type="Pfam" id="PF00005">
    <property type="entry name" value="ABC_tran"/>
    <property type="match status" value="2"/>
</dbReference>
<dbReference type="PROSITE" id="PS50929">
    <property type="entry name" value="ABC_TM1F"/>
    <property type="match status" value="2"/>
</dbReference>
<dbReference type="GO" id="GO:0005886">
    <property type="term" value="C:plasma membrane"/>
    <property type="evidence" value="ECO:0007669"/>
    <property type="project" value="UniProtKB-SubCell"/>
</dbReference>
<feature type="domain" description="ABC transmembrane type-1" evidence="13">
    <location>
        <begin position="28"/>
        <end position="307"/>
    </location>
</feature>
<dbReference type="GO" id="GO:0015421">
    <property type="term" value="F:ABC-type oligopeptide transporter activity"/>
    <property type="evidence" value="ECO:0007669"/>
    <property type="project" value="TreeGrafter"/>
</dbReference>
<feature type="transmembrane region" description="Helical" evidence="11">
    <location>
        <begin position="163"/>
        <end position="180"/>
    </location>
</feature>
<accession>A0A4R4TLV2</accession>
<feature type="transmembrane region" description="Helical" evidence="11">
    <location>
        <begin position="804"/>
        <end position="824"/>
    </location>
</feature>
<keyword evidence="2" id="KW-0813">Transport</keyword>
<dbReference type="InterPro" id="IPR003439">
    <property type="entry name" value="ABC_transporter-like_ATP-bd"/>
</dbReference>
<dbReference type="InterPro" id="IPR027417">
    <property type="entry name" value="P-loop_NTPase"/>
</dbReference>
<dbReference type="PANTHER" id="PTHR43394">
    <property type="entry name" value="ATP-DEPENDENT PERMEASE MDL1, MITOCHONDRIAL"/>
    <property type="match status" value="1"/>
</dbReference>
<reference evidence="14 15" key="1">
    <citation type="submission" date="2019-03" db="EMBL/GenBank/DDBJ databases">
        <title>Draft genome sequences of novel Actinobacteria.</title>
        <authorList>
            <person name="Sahin N."/>
            <person name="Ay H."/>
            <person name="Saygin H."/>
        </authorList>
    </citation>
    <scope>NUCLEOTIDE SEQUENCE [LARGE SCALE GENOMIC DNA]</scope>
    <source>
        <strain evidence="14 15">DSM 41900</strain>
    </source>
</reference>
<evidence type="ECO:0000256" key="5">
    <source>
        <dbReference type="ARBA" id="ARBA00022741"/>
    </source>
</evidence>
<evidence type="ECO:0000259" key="13">
    <source>
        <dbReference type="PROSITE" id="PS50929"/>
    </source>
</evidence>
<proteinExistence type="inferred from homology"/>
<feature type="transmembrane region" description="Helical" evidence="11">
    <location>
        <begin position="62"/>
        <end position="79"/>
    </location>
</feature>
<dbReference type="InterPro" id="IPR011527">
    <property type="entry name" value="ABC1_TM_dom"/>
</dbReference>
<dbReference type="GO" id="GO:0005524">
    <property type="term" value="F:ATP binding"/>
    <property type="evidence" value="ECO:0007669"/>
    <property type="project" value="UniProtKB-KW"/>
</dbReference>
<gene>
    <name evidence="14" type="ORF">E1283_03695</name>
</gene>
<dbReference type="CDD" id="cd18543">
    <property type="entry name" value="ABC_6TM_Rv0194_D1_like"/>
    <property type="match status" value="1"/>
</dbReference>
<feature type="transmembrane region" description="Helical" evidence="11">
    <location>
        <begin position="698"/>
        <end position="723"/>
    </location>
</feature>
<evidence type="ECO:0000313" key="14">
    <source>
        <dbReference type="EMBL" id="TDC79028.1"/>
    </source>
</evidence>
<keyword evidence="4 11" id="KW-0812">Transmembrane</keyword>
<feature type="transmembrane region" description="Helical" evidence="11">
    <location>
        <begin position="249"/>
        <end position="272"/>
    </location>
</feature>
<evidence type="ECO:0000256" key="6">
    <source>
        <dbReference type="ARBA" id="ARBA00022840"/>
    </source>
</evidence>
<dbReference type="Proteomes" id="UP000295345">
    <property type="component" value="Unassembled WGS sequence"/>
</dbReference>
<evidence type="ECO:0000256" key="8">
    <source>
        <dbReference type="ARBA" id="ARBA00023136"/>
    </source>
</evidence>
<feature type="transmembrane region" description="Helical" evidence="11">
    <location>
        <begin position="884"/>
        <end position="906"/>
    </location>
</feature>
<dbReference type="CDD" id="cd18546">
    <property type="entry name" value="ABC_6TM_Rv0194_D2_like"/>
    <property type="match status" value="1"/>
</dbReference>
<dbReference type="InterPro" id="IPR017871">
    <property type="entry name" value="ABC_transporter-like_CS"/>
</dbReference>
<feature type="transmembrane region" description="Helical" evidence="11">
    <location>
        <begin position="662"/>
        <end position="683"/>
    </location>
</feature>
<dbReference type="OrthoDB" id="9806127at2"/>
<dbReference type="GO" id="GO:0016887">
    <property type="term" value="F:ATP hydrolysis activity"/>
    <property type="evidence" value="ECO:0007669"/>
    <property type="project" value="InterPro"/>
</dbReference>
<comment type="similarity">
    <text evidence="9">Belongs to the ABC transporter superfamily. Lipid exporter (TC 3.A.1.106) family.</text>
</comment>
<feature type="transmembrane region" description="Helical" evidence="11">
    <location>
        <begin position="918"/>
        <end position="940"/>
    </location>
</feature>
<dbReference type="PROSITE" id="PS00211">
    <property type="entry name" value="ABC_TRANSPORTER_1"/>
    <property type="match status" value="1"/>
</dbReference>
<evidence type="ECO:0000256" key="9">
    <source>
        <dbReference type="ARBA" id="ARBA00061644"/>
    </source>
</evidence>
<feature type="domain" description="ABC transmembrane type-1" evidence="13">
    <location>
        <begin position="663"/>
        <end position="945"/>
    </location>
</feature>
<dbReference type="PANTHER" id="PTHR43394:SF1">
    <property type="entry name" value="ATP-BINDING CASSETTE SUB-FAMILY B MEMBER 10, MITOCHONDRIAL"/>
    <property type="match status" value="1"/>
</dbReference>
<keyword evidence="3" id="KW-1003">Cell membrane</keyword>
<dbReference type="SUPFAM" id="SSF90123">
    <property type="entry name" value="ABC transporter transmembrane region"/>
    <property type="match status" value="2"/>
</dbReference>
<dbReference type="InterPro" id="IPR003593">
    <property type="entry name" value="AAA+_ATPase"/>
</dbReference>
<dbReference type="AlphaFoldDB" id="A0A4R4TLV2"/>